<evidence type="ECO:0000313" key="2">
    <source>
        <dbReference type="Proteomes" id="UP001266305"/>
    </source>
</evidence>
<accession>A0ABQ9UVH5</accession>
<protein>
    <submittedName>
        <fullName evidence="1">Uncharacterized protein</fullName>
    </submittedName>
</protein>
<reference evidence="1 2" key="1">
    <citation type="submission" date="2023-05" db="EMBL/GenBank/DDBJ databases">
        <title>B98-5 Cell Line De Novo Hybrid Assembly: An Optical Mapping Approach.</title>
        <authorList>
            <person name="Kananen K."/>
            <person name="Auerbach J.A."/>
            <person name="Kautto E."/>
            <person name="Blachly J.S."/>
        </authorList>
    </citation>
    <scope>NUCLEOTIDE SEQUENCE [LARGE SCALE GENOMIC DNA]</scope>
    <source>
        <strain evidence="1">B95-8</strain>
        <tissue evidence="1">Cell line</tissue>
    </source>
</reference>
<proteinExistence type="predicted"/>
<gene>
    <name evidence="1" type="ORF">P7K49_022435</name>
</gene>
<name>A0ABQ9UVH5_SAGOE</name>
<sequence length="144" mass="15890">MAAGYLGGACCWTMPHCQETGAGRFSNKIRFTGAVKAFTGLEGAVGEAGQRWAMFMNYEEAQFRGTTVAHALEGGLVTDRKLQFPAFLRCQNYLARKPGDDDRGSRLLERTREGATPSAPTHTVCWQHRCRLPGLAQLAPRRED</sequence>
<dbReference type="Proteomes" id="UP001266305">
    <property type="component" value="Unassembled WGS sequence"/>
</dbReference>
<organism evidence="1 2">
    <name type="scientific">Saguinus oedipus</name>
    <name type="common">Cotton-top tamarin</name>
    <name type="synonym">Oedipomidas oedipus</name>
    <dbReference type="NCBI Taxonomy" id="9490"/>
    <lineage>
        <taxon>Eukaryota</taxon>
        <taxon>Metazoa</taxon>
        <taxon>Chordata</taxon>
        <taxon>Craniata</taxon>
        <taxon>Vertebrata</taxon>
        <taxon>Euteleostomi</taxon>
        <taxon>Mammalia</taxon>
        <taxon>Eutheria</taxon>
        <taxon>Euarchontoglires</taxon>
        <taxon>Primates</taxon>
        <taxon>Haplorrhini</taxon>
        <taxon>Platyrrhini</taxon>
        <taxon>Cebidae</taxon>
        <taxon>Callitrichinae</taxon>
        <taxon>Saguinus</taxon>
    </lineage>
</organism>
<keyword evidence="2" id="KW-1185">Reference proteome</keyword>
<evidence type="ECO:0000313" key="1">
    <source>
        <dbReference type="EMBL" id="KAK2101087.1"/>
    </source>
</evidence>
<dbReference type="EMBL" id="JASSZA010000010">
    <property type="protein sequence ID" value="KAK2101087.1"/>
    <property type="molecule type" value="Genomic_DNA"/>
</dbReference>
<comment type="caution">
    <text evidence="1">The sequence shown here is derived from an EMBL/GenBank/DDBJ whole genome shotgun (WGS) entry which is preliminary data.</text>
</comment>